<feature type="binding site" evidence="11">
    <location>
        <position position="684"/>
    </location>
    <ligand>
        <name>Zn(2+)</name>
        <dbReference type="ChEBI" id="CHEBI:29105"/>
    </ligand>
</feature>
<evidence type="ECO:0000256" key="6">
    <source>
        <dbReference type="ARBA" id="ARBA00022884"/>
    </source>
</evidence>
<dbReference type="Gene3D" id="3.30.980.10">
    <property type="entry name" value="Threonyl-trna Synthetase, Chain A, domain 2"/>
    <property type="match status" value="1"/>
</dbReference>
<dbReference type="Gene3D" id="2.40.30.130">
    <property type="match status" value="1"/>
</dbReference>
<comment type="domain">
    <text evidence="11">Consists of three domains; the N-terminal catalytic domain, the editing domain and the C-terminal C-Ala domain. The editing domain removes incorrectly charged amino acids, while the C-Ala domain, along with tRNA(Ala), serves as a bridge to cooperatively bring together the editing and aminoacylation centers thus stimulating deacylation of misacylated tRNAs.</text>
</comment>
<keyword evidence="5 11" id="KW-0067">ATP-binding</keyword>
<dbReference type="Pfam" id="PF02272">
    <property type="entry name" value="DHHA1"/>
    <property type="match status" value="1"/>
</dbReference>
<proteinExistence type="inferred from homology"/>
<evidence type="ECO:0000256" key="8">
    <source>
        <dbReference type="ARBA" id="ARBA00023146"/>
    </source>
</evidence>
<keyword evidence="3 11" id="KW-0436">Ligase</keyword>
<comment type="similarity">
    <text evidence="1 11">Belongs to the class-II aminoacyl-tRNA synthetase family.</text>
</comment>
<dbReference type="PROSITE" id="PS50860">
    <property type="entry name" value="AA_TRNA_LIGASE_II_ALA"/>
    <property type="match status" value="1"/>
</dbReference>
<keyword evidence="4 11" id="KW-0547">Nucleotide-binding</keyword>
<evidence type="ECO:0000313" key="14">
    <source>
        <dbReference type="Proteomes" id="UP000580910"/>
    </source>
</evidence>
<comment type="catalytic activity">
    <reaction evidence="10 11">
        <text>tRNA(Ala) + L-alanine + ATP = L-alanyl-tRNA(Ala) + AMP + diphosphate</text>
        <dbReference type="Rhea" id="RHEA:12540"/>
        <dbReference type="Rhea" id="RHEA-COMP:9657"/>
        <dbReference type="Rhea" id="RHEA-COMP:9923"/>
        <dbReference type="ChEBI" id="CHEBI:30616"/>
        <dbReference type="ChEBI" id="CHEBI:33019"/>
        <dbReference type="ChEBI" id="CHEBI:57972"/>
        <dbReference type="ChEBI" id="CHEBI:78442"/>
        <dbReference type="ChEBI" id="CHEBI:78497"/>
        <dbReference type="ChEBI" id="CHEBI:456215"/>
        <dbReference type="EC" id="6.1.1.7"/>
    </reaction>
</comment>
<dbReference type="Pfam" id="PF01411">
    <property type="entry name" value="tRNA-synt_2c"/>
    <property type="match status" value="1"/>
</dbReference>
<feature type="binding site" evidence="11">
    <location>
        <position position="584"/>
    </location>
    <ligand>
        <name>Zn(2+)</name>
        <dbReference type="ChEBI" id="CHEBI:29105"/>
    </ligand>
</feature>
<evidence type="ECO:0000256" key="2">
    <source>
        <dbReference type="ARBA" id="ARBA00022555"/>
    </source>
</evidence>
<dbReference type="InterPro" id="IPR018163">
    <property type="entry name" value="Thr/Ala-tRNA-synth_IIc_edit"/>
</dbReference>
<dbReference type="InterPro" id="IPR050058">
    <property type="entry name" value="Ala-tRNA_ligase"/>
</dbReference>
<keyword evidence="8 11" id="KW-0030">Aminoacyl-tRNA synthetase</keyword>
<dbReference type="InterPro" id="IPR023033">
    <property type="entry name" value="Ala_tRNA_ligase_euk/bac"/>
</dbReference>
<comment type="subcellular location">
    <subcellularLocation>
        <location evidence="11">Cytoplasm</location>
    </subcellularLocation>
</comment>
<evidence type="ECO:0000259" key="12">
    <source>
        <dbReference type="PROSITE" id="PS50860"/>
    </source>
</evidence>
<dbReference type="Gene3D" id="3.10.310.40">
    <property type="match status" value="1"/>
</dbReference>
<dbReference type="GO" id="GO:0005524">
    <property type="term" value="F:ATP binding"/>
    <property type="evidence" value="ECO:0007669"/>
    <property type="project" value="UniProtKB-UniRule"/>
</dbReference>
<keyword evidence="11" id="KW-0862">Zinc</keyword>
<dbReference type="GO" id="GO:0006419">
    <property type="term" value="P:alanyl-tRNA aminoacylation"/>
    <property type="evidence" value="ECO:0007669"/>
    <property type="project" value="UniProtKB-UniRule"/>
</dbReference>
<dbReference type="Gene3D" id="6.10.250.550">
    <property type="match status" value="1"/>
</dbReference>
<accession>A0A7W3P949</accession>
<dbReference type="NCBIfam" id="TIGR00344">
    <property type="entry name" value="alaS"/>
    <property type="match status" value="1"/>
</dbReference>
<keyword evidence="14" id="KW-1185">Reference proteome</keyword>
<keyword evidence="7 11" id="KW-0648">Protein biosynthesis</keyword>
<evidence type="ECO:0000256" key="3">
    <source>
        <dbReference type="ARBA" id="ARBA00022598"/>
    </source>
</evidence>
<keyword evidence="11" id="KW-0479">Metal-binding</keyword>
<dbReference type="InterPro" id="IPR018162">
    <property type="entry name" value="Ala-tRNA-ligase_IIc_anticod-bd"/>
</dbReference>
<keyword evidence="2 11" id="KW-0820">tRNA-binding</keyword>
<dbReference type="InterPro" id="IPR018164">
    <property type="entry name" value="Ala-tRNA-synth_IIc_N"/>
</dbReference>
<evidence type="ECO:0000256" key="7">
    <source>
        <dbReference type="ARBA" id="ARBA00022917"/>
    </source>
</evidence>
<dbReference type="InterPro" id="IPR018165">
    <property type="entry name" value="Ala-tRNA-synth_IIc_core"/>
</dbReference>
<name>A0A7W3P949_9ACTN</name>
<dbReference type="InterPro" id="IPR002318">
    <property type="entry name" value="Ala-tRNA-lgiase_IIc"/>
</dbReference>
<feature type="binding site" evidence="11">
    <location>
        <position position="580"/>
    </location>
    <ligand>
        <name>Zn(2+)</name>
        <dbReference type="ChEBI" id="CHEBI:29105"/>
    </ligand>
</feature>
<dbReference type="Gene3D" id="3.30.930.10">
    <property type="entry name" value="Bira Bifunctional Protein, Domain 2"/>
    <property type="match status" value="1"/>
</dbReference>
<dbReference type="GO" id="GO:0000049">
    <property type="term" value="F:tRNA binding"/>
    <property type="evidence" value="ECO:0007669"/>
    <property type="project" value="UniProtKB-KW"/>
</dbReference>
<comment type="function">
    <text evidence="9 11">Catalyzes the attachment of alanine to tRNA(Ala) in a two-step reaction: alanine is first activated by ATP to form Ala-AMP and then transferred to the acceptor end of tRNA(Ala). Also edits incorrectly charged Ser-tRNA(Ala) and Gly-tRNA(Ala) via its editing domain.</text>
</comment>
<dbReference type="InterPro" id="IPR009000">
    <property type="entry name" value="Transl_B-barrel_sf"/>
</dbReference>
<evidence type="ECO:0000313" key="13">
    <source>
        <dbReference type="EMBL" id="MBA8803067.1"/>
    </source>
</evidence>
<comment type="cofactor">
    <cofactor evidence="11">
        <name>Zn(2+)</name>
        <dbReference type="ChEBI" id="CHEBI:29105"/>
    </cofactor>
    <text evidence="11">Binds 1 zinc ion per subunit.</text>
</comment>
<dbReference type="FunFam" id="3.30.980.10:FF:000004">
    <property type="entry name" value="Alanine--tRNA ligase, cytoplasmic"/>
    <property type="match status" value="1"/>
</dbReference>
<dbReference type="InterPro" id="IPR003156">
    <property type="entry name" value="DHHA1_dom"/>
</dbReference>
<organism evidence="13 14">
    <name type="scientific">Nocardioides ginsengisegetis</name>
    <dbReference type="NCBI Taxonomy" id="661491"/>
    <lineage>
        <taxon>Bacteria</taxon>
        <taxon>Bacillati</taxon>
        <taxon>Actinomycetota</taxon>
        <taxon>Actinomycetes</taxon>
        <taxon>Propionibacteriales</taxon>
        <taxon>Nocardioidaceae</taxon>
        <taxon>Nocardioides</taxon>
    </lineage>
</organism>
<evidence type="ECO:0000256" key="5">
    <source>
        <dbReference type="ARBA" id="ARBA00022840"/>
    </source>
</evidence>
<dbReference type="FunFam" id="3.10.310.40:FF:000001">
    <property type="entry name" value="Alanine--tRNA ligase"/>
    <property type="match status" value="1"/>
</dbReference>
<feature type="binding site" evidence="11">
    <location>
        <position position="688"/>
    </location>
    <ligand>
        <name>Zn(2+)</name>
        <dbReference type="ChEBI" id="CHEBI:29105"/>
    </ligand>
</feature>
<evidence type="ECO:0000256" key="11">
    <source>
        <dbReference type="HAMAP-Rule" id="MF_00036"/>
    </source>
</evidence>
<protein>
    <recommendedName>
        <fullName evidence="11">Alanine--tRNA ligase</fullName>
        <ecNumber evidence="11">6.1.1.7</ecNumber>
    </recommendedName>
    <alternativeName>
        <fullName evidence="11">Alanyl-tRNA synthetase</fullName>
        <shortName evidence="11">AlaRS</shortName>
    </alternativeName>
</protein>
<gene>
    <name evidence="11" type="primary">alaS</name>
    <name evidence="13" type="ORF">FB382_001358</name>
</gene>
<reference evidence="13 14" key="1">
    <citation type="submission" date="2020-07" db="EMBL/GenBank/DDBJ databases">
        <title>Sequencing the genomes of 1000 actinobacteria strains.</title>
        <authorList>
            <person name="Klenk H.-P."/>
        </authorList>
    </citation>
    <scope>NUCLEOTIDE SEQUENCE [LARGE SCALE GENOMIC DNA]</scope>
    <source>
        <strain evidence="13 14">DSM 21349</strain>
    </source>
</reference>
<dbReference type="SUPFAM" id="SSF50447">
    <property type="entry name" value="Translation proteins"/>
    <property type="match status" value="1"/>
</dbReference>
<evidence type="ECO:0000256" key="9">
    <source>
        <dbReference type="ARBA" id="ARBA00024779"/>
    </source>
</evidence>
<dbReference type="InterPro" id="IPR012947">
    <property type="entry name" value="tRNA_SAD"/>
</dbReference>
<dbReference type="HAMAP" id="MF_00036_B">
    <property type="entry name" value="Ala_tRNA_synth_B"/>
    <property type="match status" value="1"/>
</dbReference>
<dbReference type="SUPFAM" id="SSF55186">
    <property type="entry name" value="ThrRS/AlaRS common domain"/>
    <property type="match status" value="1"/>
</dbReference>
<dbReference type="SUPFAM" id="SSF101353">
    <property type="entry name" value="Putative anticodon-binding domain of alanyl-tRNA synthetase (AlaRS)"/>
    <property type="match status" value="1"/>
</dbReference>
<dbReference type="GO" id="GO:0004813">
    <property type="term" value="F:alanine-tRNA ligase activity"/>
    <property type="evidence" value="ECO:0007669"/>
    <property type="project" value="UniProtKB-UniRule"/>
</dbReference>
<dbReference type="CDD" id="cd00673">
    <property type="entry name" value="AlaRS_core"/>
    <property type="match status" value="1"/>
</dbReference>
<dbReference type="EMBL" id="JACGXA010000001">
    <property type="protein sequence ID" value="MBA8803067.1"/>
    <property type="molecule type" value="Genomic_DNA"/>
</dbReference>
<dbReference type="InterPro" id="IPR045864">
    <property type="entry name" value="aa-tRNA-synth_II/BPL/LPL"/>
</dbReference>
<evidence type="ECO:0000256" key="4">
    <source>
        <dbReference type="ARBA" id="ARBA00022741"/>
    </source>
</evidence>
<feature type="domain" description="Alanyl-transfer RNA synthetases family profile" evidence="12">
    <location>
        <begin position="1"/>
        <end position="727"/>
    </location>
</feature>
<dbReference type="Proteomes" id="UP000580910">
    <property type="component" value="Unassembled WGS sequence"/>
</dbReference>
<dbReference type="Pfam" id="PF07973">
    <property type="entry name" value="tRNA_SAD"/>
    <property type="match status" value="1"/>
</dbReference>
<dbReference type="EC" id="6.1.1.7" evidence="11"/>
<dbReference type="GO" id="GO:0008270">
    <property type="term" value="F:zinc ion binding"/>
    <property type="evidence" value="ECO:0007669"/>
    <property type="project" value="UniProtKB-UniRule"/>
</dbReference>
<dbReference type="Gene3D" id="3.30.54.20">
    <property type="match status" value="1"/>
</dbReference>
<dbReference type="PANTHER" id="PTHR11777">
    <property type="entry name" value="ALANYL-TRNA SYNTHETASE"/>
    <property type="match status" value="1"/>
</dbReference>
<dbReference type="RefSeq" id="WP_182537861.1">
    <property type="nucleotide sequence ID" value="NZ_JACGXA010000001.1"/>
</dbReference>
<comment type="caution">
    <text evidence="13">The sequence shown here is derived from an EMBL/GenBank/DDBJ whole genome shotgun (WGS) entry which is preliminary data.</text>
</comment>
<dbReference type="SUPFAM" id="SSF55681">
    <property type="entry name" value="Class II aaRS and biotin synthetases"/>
    <property type="match status" value="1"/>
</dbReference>
<dbReference type="PANTHER" id="PTHR11777:SF9">
    <property type="entry name" value="ALANINE--TRNA LIGASE, CYTOPLASMIC"/>
    <property type="match status" value="1"/>
</dbReference>
<evidence type="ECO:0000256" key="1">
    <source>
        <dbReference type="ARBA" id="ARBA00008226"/>
    </source>
</evidence>
<dbReference type="GO" id="GO:0002161">
    <property type="term" value="F:aminoacyl-tRNA deacylase activity"/>
    <property type="evidence" value="ECO:0007669"/>
    <property type="project" value="TreeGrafter"/>
</dbReference>
<keyword evidence="6 11" id="KW-0694">RNA-binding</keyword>
<keyword evidence="11" id="KW-0963">Cytoplasm</keyword>
<evidence type="ECO:0000256" key="10">
    <source>
        <dbReference type="ARBA" id="ARBA00048300"/>
    </source>
</evidence>
<dbReference type="GO" id="GO:0005829">
    <property type="term" value="C:cytosol"/>
    <property type="evidence" value="ECO:0007669"/>
    <property type="project" value="TreeGrafter"/>
</dbReference>
<dbReference type="AlphaFoldDB" id="A0A7W3P949"/>
<dbReference type="PRINTS" id="PR00980">
    <property type="entry name" value="TRNASYNTHALA"/>
</dbReference>
<dbReference type="SMART" id="SM00863">
    <property type="entry name" value="tRNA_SAD"/>
    <property type="match status" value="1"/>
</dbReference>
<sequence>MDTAEIRRRFVSHFEAAGHTAVPSASLLADDPNLLFVPAGMVPFKPYFLGQETPPYTRATSVQKCVRTPDIEDVGKTTRHGTFFEMCGNFSFGDYFKEGAIELAWDLITKPVADGGFGLDESRLYPSVLIGDDEAVGFWRKVTGLPDERIVRLGRKENYWSMGVPGPGGPCSEILYDRGPEWGPDFDPATLGPDMPVALEDRLLEFWNLVFMQDELSAVRSKEDFDIAGSLPKKNIDTGMGLDRVAFLLQGKQNMYEIDVMFPVIERAMELSGKKYGANHEDDVRFRVVADHVRSSMMLIGDGVTPGNEGRGYVLRRLLRRAVRSMRLLGYDDRALPELMPVSRDKMAETYGDLSRDWDRIARVAYAEEDAFRKTLQAGTQIFDLAAQEVRSSGETRLSGAKAFALHDTYGFPIDLTLEMASEAGLSVDEDGFRGLMAEQRQRAKDDARSKKGQHADTGVYRGILDEHGPTEWLAYETLQTESKALALLSGGAPATVLAQGDIGELVLDRTPFYAESGGQVADAGTIEFDGGRLEVLDVQRPVRGLVVHQVRVVDGEFHPGSRLLAQVDPEWRTGARQAHSGTHVVHAALREVLGPSALQSGSYNRPGYLRLDFGWTTGLSEQQVRDLETVSNNALRADLPVGWQYMTLPEAKEWGAIALFGETYDDTKVRVVEIGGPWSRELCGGTHVEHSSQIGTIVITGESSVGSGNRRIEALTGVEGFGYLARERDVVAQLTGLLKTQPDDLVGRVGDLVERLRQAEKEIEKARVGQLLAAAGQLAASAVDVNGVQVVAHRADGAGGGDVRTLALDVRGRLPQGAPGAVVIIGAADGKVSVVAAVNDLARERGVSANDLVRAVGPLVGGKGGGKDDVAQGGGTDTSRIDEALAAAVATVSNA</sequence>